<gene>
    <name evidence="1" type="ORF">M422DRAFT_265395</name>
</gene>
<dbReference type="HOGENOM" id="CLU_1031225_0_0_1"/>
<accession>A0A0C9TRE2</accession>
<evidence type="ECO:0000313" key="1">
    <source>
        <dbReference type="EMBL" id="KIJ32763.1"/>
    </source>
</evidence>
<proteinExistence type="predicted"/>
<keyword evidence="2" id="KW-1185">Reference proteome</keyword>
<dbReference type="Proteomes" id="UP000054279">
    <property type="component" value="Unassembled WGS sequence"/>
</dbReference>
<dbReference type="EMBL" id="KN837222">
    <property type="protein sequence ID" value="KIJ32763.1"/>
    <property type="molecule type" value="Genomic_DNA"/>
</dbReference>
<evidence type="ECO:0000313" key="2">
    <source>
        <dbReference type="Proteomes" id="UP000054279"/>
    </source>
</evidence>
<protein>
    <submittedName>
        <fullName evidence="1">Uncharacterized protein</fullName>
    </submittedName>
</protein>
<reference evidence="1 2" key="1">
    <citation type="submission" date="2014-06" db="EMBL/GenBank/DDBJ databases">
        <title>Evolutionary Origins and Diversification of the Mycorrhizal Mutualists.</title>
        <authorList>
            <consortium name="DOE Joint Genome Institute"/>
            <consortium name="Mycorrhizal Genomics Consortium"/>
            <person name="Kohler A."/>
            <person name="Kuo A."/>
            <person name="Nagy L.G."/>
            <person name="Floudas D."/>
            <person name="Copeland A."/>
            <person name="Barry K.W."/>
            <person name="Cichocki N."/>
            <person name="Veneault-Fourrey C."/>
            <person name="LaButti K."/>
            <person name="Lindquist E.A."/>
            <person name="Lipzen A."/>
            <person name="Lundell T."/>
            <person name="Morin E."/>
            <person name="Murat C."/>
            <person name="Riley R."/>
            <person name="Ohm R."/>
            <person name="Sun H."/>
            <person name="Tunlid A."/>
            <person name="Henrissat B."/>
            <person name="Grigoriev I.V."/>
            <person name="Hibbett D.S."/>
            <person name="Martin F."/>
        </authorList>
    </citation>
    <scope>NUCLEOTIDE SEQUENCE [LARGE SCALE GENOMIC DNA]</scope>
    <source>
        <strain evidence="1 2">SS14</strain>
    </source>
</reference>
<name>A0A0C9TRE2_SPHS4</name>
<dbReference type="AlphaFoldDB" id="A0A0C9TRE2"/>
<organism evidence="1 2">
    <name type="scientific">Sphaerobolus stellatus (strain SS14)</name>
    <dbReference type="NCBI Taxonomy" id="990650"/>
    <lineage>
        <taxon>Eukaryota</taxon>
        <taxon>Fungi</taxon>
        <taxon>Dikarya</taxon>
        <taxon>Basidiomycota</taxon>
        <taxon>Agaricomycotina</taxon>
        <taxon>Agaricomycetes</taxon>
        <taxon>Phallomycetidae</taxon>
        <taxon>Geastrales</taxon>
        <taxon>Sphaerobolaceae</taxon>
        <taxon>Sphaerobolus</taxon>
    </lineage>
</organism>
<sequence length="247" mass="28631">MPQYMQEELVPLSFHQVGRRAPPGVRQDVINRANTQDEIQEQNYWSHIFEESEPETPVSCNTDELEFGSDDSDEFFVCKCDRTIIDNRPKVRIGMYNPIRFRQQLMAGMATLRSQCMIQMTRVRATRWSKGVAEPDIASEAIRLKLLKPSLDRLGQHIDTGKSGPRFKRLKKVGLRQQSLDGSFDVEFPFYWKTSPVEQREPDEDYRDCLIILRYNLLAPDVFARLSTVHIKLVRRHVIDNPGDFGG</sequence>